<dbReference type="EMBL" id="AP019308">
    <property type="protein sequence ID" value="BBH24459.1"/>
    <property type="molecule type" value="Genomic_DNA"/>
</dbReference>
<accession>A0A3G9JN44</accession>
<dbReference type="SUPFAM" id="SSF160631">
    <property type="entry name" value="SMI1/KNR4-like"/>
    <property type="match status" value="1"/>
</dbReference>
<dbReference type="InterPro" id="IPR037883">
    <property type="entry name" value="Knr4/Smi1-like_sf"/>
</dbReference>
<gene>
    <name evidence="1" type="primary">ynaB</name>
    <name evidence="1" type="ORF">Back11_58040</name>
</gene>
<evidence type="ECO:0000313" key="1">
    <source>
        <dbReference type="EMBL" id="BBH24459.1"/>
    </source>
</evidence>
<dbReference type="Proteomes" id="UP000275368">
    <property type="component" value="Chromosome"/>
</dbReference>
<evidence type="ECO:0000313" key="2">
    <source>
        <dbReference type="Proteomes" id="UP000275368"/>
    </source>
</evidence>
<reference evidence="1 2" key="1">
    <citation type="submission" date="2018-11" db="EMBL/GenBank/DDBJ databases">
        <title>Complete genome sequence of Paenibacillus baekrokdamisoli strain KCTC 33723.</title>
        <authorList>
            <person name="Kang S.W."/>
            <person name="Lee K.C."/>
            <person name="Kim K.K."/>
            <person name="Kim J.S."/>
            <person name="Kim D.S."/>
            <person name="Ko S.H."/>
            <person name="Yang S.H."/>
            <person name="Lee J.S."/>
        </authorList>
    </citation>
    <scope>NUCLEOTIDE SEQUENCE [LARGE SCALE GENOMIC DNA]</scope>
    <source>
        <strain evidence="1 2">KCTC 33723</strain>
    </source>
</reference>
<organism evidence="1 2">
    <name type="scientific">Paenibacillus baekrokdamisoli</name>
    <dbReference type="NCBI Taxonomy" id="1712516"/>
    <lineage>
        <taxon>Bacteria</taxon>
        <taxon>Bacillati</taxon>
        <taxon>Bacillota</taxon>
        <taxon>Bacilli</taxon>
        <taxon>Bacillales</taxon>
        <taxon>Paenibacillaceae</taxon>
        <taxon>Paenibacillus</taxon>
    </lineage>
</organism>
<dbReference type="Pfam" id="PF09346">
    <property type="entry name" value="SMI1_KNR4"/>
    <property type="match status" value="1"/>
</dbReference>
<dbReference type="AlphaFoldDB" id="A0A3G9JN44"/>
<sequence length="187" mass="22201">MSTFPIVHLTLQKLKERQSEKNYLRVQVDHGEELNTVCTFNEPARDSDFKRLIKETNLIIPPDYMDFLKIHNGGVLYSLGEYGGGIELFSVEEIIENYEFYKDDLLESFYPIGIDNGEELLLIKSNNCDPLRRDKNYLFWSDVLDLEDPIDLNCNFEIWLDRLVMAQGNKYWYWNIYTAETYYKTHK</sequence>
<proteinExistence type="predicted"/>
<dbReference type="SMART" id="SM00860">
    <property type="entry name" value="SMI1_KNR4"/>
    <property type="match status" value="1"/>
</dbReference>
<protein>
    <submittedName>
        <fullName evidence="1">Uncharacterized protein</fullName>
    </submittedName>
</protein>
<name>A0A3G9JN44_9BACL</name>
<dbReference type="OrthoDB" id="2355620at2"/>
<dbReference type="KEGG" id="pbk:Back11_58040"/>
<dbReference type="RefSeq" id="WP_125664679.1">
    <property type="nucleotide sequence ID" value="NZ_AP019308.1"/>
</dbReference>
<dbReference type="Gene3D" id="3.40.1580.10">
    <property type="entry name" value="SMI1/KNR4-like"/>
    <property type="match status" value="1"/>
</dbReference>
<keyword evidence="2" id="KW-1185">Reference proteome</keyword>
<dbReference type="InterPro" id="IPR018958">
    <property type="entry name" value="Knr4/Smi1-like_dom"/>
</dbReference>